<dbReference type="RefSeq" id="WP_124966032.1">
    <property type="nucleotide sequence ID" value="NZ_RRAZ01000026.1"/>
</dbReference>
<dbReference type="Proteomes" id="UP000282125">
    <property type="component" value="Unassembled WGS sequence"/>
</dbReference>
<accession>A0A3P3DD04</accession>
<dbReference type="AlphaFoldDB" id="A0A3P3DD04"/>
<evidence type="ECO:0000313" key="2">
    <source>
        <dbReference type="EMBL" id="RRH72203.1"/>
    </source>
</evidence>
<dbReference type="SMART" id="SM00460">
    <property type="entry name" value="TGc"/>
    <property type="match status" value="1"/>
</dbReference>
<dbReference type="InterPro" id="IPR013589">
    <property type="entry name" value="Bac_transglu_N"/>
</dbReference>
<dbReference type="Pfam" id="PF01841">
    <property type="entry name" value="Transglut_core"/>
    <property type="match status" value="1"/>
</dbReference>
<dbReference type="EMBL" id="RRAZ01000026">
    <property type="protein sequence ID" value="RRH72203.1"/>
    <property type="molecule type" value="Genomic_DNA"/>
</dbReference>
<dbReference type="Pfam" id="PF08379">
    <property type="entry name" value="Bact_transglu_N"/>
    <property type="match status" value="1"/>
</dbReference>
<keyword evidence="3" id="KW-1185">Reference proteome</keyword>
<dbReference type="InterPro" id="IPR002931">
    <property type="entry name" value="Transglutaminase-like"/>
</dbReference>
<dbReference type="PANTHER" id="PTHR33490">
    <property type="entry name" value="BLR5614 PROTEIN-RELATED"/>
    <property type="match status" value="1"/>
</dbReference>
<dbReference type="SUPFAM" id="SSF54001">
    <property type="entry name" value="Cysteine proteinases"/>
    <property type="match status" value="1"/>
</dbReference>
<dbReference type="InterPro" id="IPR038765">
    <property type="entry name" value="Papain-like_cys_pep_sf"/>
</dbReference>
<proteinExistence type="predicted"/>
<evidence type="ECO:0000313" key="3">
    <source>
        <dbReference type="Proteomes" id="UP000282125"/>
    </source>
</evidence>
<protein>
    <submittedName>
        <fullName evidence="2">Transglutaminase family protein</fullName>
    </submittedName>
</protein>
<feature type="domain" description="Transglutaminase-like" evidence="1">
    <location>
        <begin position="157"/>
        <end position="222"/>
    </location>
</feature>
<sequence>MKLTVEHVTRYTWDVPVRGVVQSHRLTPAVFEGQRVLDWEVTVSDGIRGGRFRDGSGTQIQSWAVQGPVSEVVVSVKGRVETQDLAGVLRGHRESLSPLVWLRDTAPTRADVALHKLAQSVEAPDPLNLAHGLAAAVAEAIAYQPGVTTARTTAAEALSLGAGVCQDHAHALISVARLRDLPARYVNGYLQATDDGSPHEAMHAWAEIWIESLGWVGFDAANRCCPDERYIRLGCGYDAPDAAPIRGIARSMGREDMDVRVQVGSAQQ</sequence>
<dbReference type="PANTHER" id="PTHR33490:SF6">
    <property type="entry name" value="SLL1049 PROTEIN"/>
    <property type="match status" value="1"/>
</dbReference>
<organism evidence="2 3">
    <name type="scientific">Falsigemmobacter faecalis</name>
    <dbReference type="NCBI Taxonomy" id="2488730"/>
    <lineage>
        <taxon>Bacteria</taxon>
        <taxon>Pseudomonadati</taxon>
        <taxon>Pseudomonadota</taxon>
        <taxon>Alphaproteobacteria</taxon>
        <taxon>Rhodobacterales</taxon>
        <taxon>Paracoccaceae</taxon>
        <taxon>Falsigemmobacter</taxon>
    </lineage>
</organism>
<dbReference type="OrthoDB" id="9804023at2"/>
<name>A0A3P3DD04_9RHOB</name>
<comment type="caution">
    <text evidence="2">The sequence shown here is derived from an EMBL/GenBank/DDBJ whole genome shotgun (WGS) entry which is preliminary data.</text>
</comment>
<reference evidence="2 3" key="1">
    <citation type="submission" date="2018-11" db="EMBL/GenBank/DDBJ databases">
        <title>Gemmobacter sp. nov., YIM 102744-1 draft genome.</title>
        <authorList>
            <person name="Li G."/>
            <person name="Jiang Y."/>
        </authorList>
    </citation>
    <scope>NUCLEOTIDE SEQUENCE [LARGE SCALE GENOMIC DNA]</scope>
    <source>
        <strain evidence="2 3">YIM 102744-1</strain>
    </source>
</reference>
<dbReference type="Gene3D" id="3.10.620.30">
    <property type="match status" value="1"/>
</dbReference>
<evidence type="ECO:0000259" key="1">
    <source>
        <dbReference type="SMART" id="SM00460"/>
    </source>
</evidence>
<gene>
    <name evidence="2" type="ORF">EG244_15385</name>
</gene>